<dbReference type="InterPro" id="IPR029058">
    <property type="entry name" value="AB_hydrolase_fold"/>
</dbReference>
<evidence type="ECO:0000313" key="3">
    <source>
        <dbReference type="EMBL" id="MEI5908903.1"/>
    </source>
</evidence>
<comment type="caution">
    <text evidence="3">The sequence shown here is derived from an EMBL/GenBank/DDBJ whole genome shotgun (WGS) entry which is preliminary data.</text>
</comment>
<dbReference type="PRINTS" id="PR00111">
    <property type="entry name" value="ABHYDROLASE"/>
</dbReference>
<sequence>MPFLNVEDQVGLYYEDVGDGTPVIFIHGVWMSSKFFQKQTEFFSKNHRAILVDLRGHGQSSKVHHGHTVANYARDLHCFIEKLNLKDVVLVGWSMGAFVAWDYLQQFGEENVKGTVIVDELPSDFKWDDFSMGAFDFPTLIHLMREVQNNRTGFLTEFIPLMFKKELSQDAFDWMLKETLKLPESVASAILFDQTVVDYRKQFQNINVPTLLCFGRDEKLIPVAAGEYIHKRLNHSQFTIFENSCHCPFLEEPDMFNKTVSGYILSL</sequence>
<proteinExistence type="predicted"/>
<dbReference type="PANTHER" id="PTHR43798:SF31">
    <property type="entry name" value="AB HYDROLASE SUPERFAMILY PROTEIN YCLE"/>
    <property type="match status" value="1"/>
</dbReference>
<dbReference type="Gene3D" id="3.40.50.1820">
    <property type="entry name" value="alpha/beta hydrolase"/>
    <property type="match status" value="1"/>
</dbReference>
<dbReference type="Proteomes" id="UP001312865">
    <property type="component" value="Unassembled WGS sequence"/>
</dbReference>
<name>A0ABU8HIK4_9BACI</name>
<dbReference type="InterPro" id="IPR000073">
    <property type="entry name" value="AB_hydrolase_1"/>
</dbReference>
<dbReference type="SUPFAM" id="SSF53474">
    <property type="entry name" value="alpha/beta-Hydrolases"/>
    <property type="match status" value="1"/>
</dbReference>
<feature type="domain" description="AB hydrolase-1" evidence="2">
    <location>
        <begin position="23"/>
        <end position="257"/>
    </location>
</feature>
<dbReference type="Pfam" id="PF12697">
    <property type="entry name" value="Abhydrolase_6"/>
    <property type="match status" value="1"/>
</dbReference>
<evidence type="ECO:0000313" key="4">
    <source>
        <dbReference type="Proteomes" id="UP001312865"/>
    </source>
</evidence>
<gene>
    <name evidence="3" type="ORF">WAK64_17785</name>
</gene>
<dbReference type="EMBL" id="JBBAXC010000017">
    <property type="protein sequence ID" value="MEI5908903.1"/>
    <property type="molecule type" value="Genomic_DNA"/>
</dbReference>
<accession>A0ABU8HIK4</accession>
<organism evidence="3 4">
    <name type="scientific">Bacillus spongiae</name>
    <dbReference type="NCBI Taxonomy" id="2683610"/>
    <lineage>
        <taxon>Bacteria</taxon>
        <taxon>Bacillati</taxon>
        <taxon>Bacillota</taxon>
        <taxon>Bacilli</taxon>
        <taxon>Bacillales</taxon>
        <taxon>Bacillaceae</taxon>
        <taxon>Bacillus</taxon>
    </lineage>
</organism>
<keyword evidence="1 3" id="KW-0378">Hydrolase</keyword>
<dbReference type="InterPro" id="IPR050266">
    <property type="entry name" value="AB_hydrolase_sf"/>
</dbReference>
<dbReference type="PANTHER" id="PTHR43798">
    <property type="entry name" value="MONOACYLGLYCEROL LIPASE"/>
    <property type="match status" value="1"/>
</dbReference>
<keyword evidence="4" id="KW-1185">Reference proteome</keyword>
<protein>
    <submittedName>
        <fullName evidence="3">Alpha/beta hydrolase</fullName>
    </submittedName>
</protein>
<reference evidence="3 4" key="1">
    <citation type="journal article" date="2018" name="J. Microbiol.">
        <title>Bacillus spongiae sp. nov., isolated from sponge of Jeju Island.</title>
        <authorList>
            <person name="Lee G.E."/>
            <person name="Im W.T."/>
            <person name="Park J.S."/>
        </authorList>
    </citation>
    <scope>NUCLEOTIDE SEQUENCE [LARGE SCALE GENOMIC DNA]</scope>
    <source>
        <strain evidence="3 4">135PIL107-10</strain>
    </source>
</reference>
<evidence type="ECO:0000259" key="2">
    <source>
        <dbReference type="Pfam" id="PF12697"/>
    </source>
</evidence>
<dbReference type="GO" id="GO:0016787">
    <property type="term" value="F:hydrolase activity"/>
    <property type="evidence" value="ECO:0007669"/>
    <property type="project" value="UniProtKB-KW"/>
</dbReference>
<dbReference type="RefSeq" id="WP_336588348.1">
    <property type="nucleotide sequence ID" value="NZ_JBBAXC010000017.1"/>
</dbReference>
<evidence type="ECO:0000256" key="1">
    <source>
        <dbReference type="ARBA" id="ARBA00022801"/>
    </source>
</evidence>